<evidence type="ECO:0000313" key="2">
    <source>
        <dbReference type="EMBL" id="AQT70017.1"/>
    </source>
</evidence>
<evidence type="ECO:0000256" key="1">
    <source>
        <dbReference type="SAM" id="Phobius"/>
    </source>
</evidence>
<dbReference type="OrthoDB" id="9922578at2"/>
<keyword evidence="1" id="KW-1133">Transmembrane helix</keyword>
<feature type="transmembrane region" description="Helical" evidence="1">
    <location>
        <begin position="197"/>
        <end position="213"/>
    </location>
</feature>
<feature type="transmembrane region" description="Helical" evidence="1">
    <location>
        <begin position="32"/>
        <end position="51"/>
    </location>
</feature>
<dbReference type="STRING" id="1936003.STSP2_03219"/>
<feature type="transmembrane region" description="Helical" evidence="1">
    <location>
        <begin position="157"/>
        <end position="177"/>
    </location>
</feature>
<reference evidence="3" key="1">
    <citation type="submission" date="2017-02" db="EMBL/GenBank/DDBJ databases">
        <title>Comparative genomics and description of representatives of a novel lineage of planctomycetes thriving in anoxic sediments.</title>
        <authorList>
            <person name="Spring S."/>
            <person name="Bunk B."/>
            <person name="Sproer C."/>
        </authorList>
    </citation>
    <scope>NUCLEOTIDE SEQUENCE [LARGE SCALE GENOMIC DNA]</scope>
    <source>
        <strain evidence="3">ST-NAGAB-D1</strain>
    </source>
</reference>
<feature type="transmembrane region" description="Helical" evidence="1">
    <location>
        <begin position="83"/>
        <end position="100"/>
    </location>
</feature>
<name>A0A1U9NQG0_9BACT</name>
<organism evidence="2 3">
    <name type="scientific">Anaerohalosphaera lusitana</name>
    <dbReference type="NCBI Taxonomy" id="1936003"/>
    <lineage>
        <taxon>Bacteria</taxon>
        <taxon>Pseudomonadati</taxon>
        <taxon>Planctomycetota</taxon>
        <taxon>Phycisphaerae</taxon>
        <taxon>Sedimentisphaerales</taxon>
        <taxon>Anaerohalosphaeraceae</taxon>
        <taxon>Anaerohalosphaera</taxon>
    </lineage>
</organism>
<keyword evidence="1" id="KW-0812">Transmembrane</keyword>
<gene>
    <name evidence="2" type="ORF">STSP2_03219</name>
</gene>
<dbReference type="AlphaFoldDB" id="A0A1U9NQG0"/>
<proteinExistence type="predicted"/>
<dbReference type="Proteomes" id="UP000189674">
    <property type="component" value="Chromosome"/>
</dbReference>
<dbReference type="RefSeq" id="WP_146663648.1">
    <property type="nucleotide sequence ID" value="NZ_CP019791.1"/>
</dbReference>
<dbReference type="KEGG" id="alus:STSP2_03219"/>
<accession>A0A1U9NQG0</accession>
<feature type="transmembrane region" description="Helical" evidence="1">
    <location>
        <begin position="130"/>
        <end position="150"/>
    </location>
</feature>
<evidence type="ECO:0000313" key="3">
    <source>
        <dbReference type="Proteomes" id="UP000189674"/>
    </source>
</evidence>
<keyword evidence="3" id="KW-1185">Reference proteome</keyword>
<feature type="transmembrane region" description="Helical" evidence="1">
    <location>
        <begin position="58"/>
        <end position="77"/>
    </location>
</feature>
<protein>
    <recommendedName>
        <fullName evidence="4">DUF4203 domain-containing protein</fullName>
    </recommendedName>
</protein>
<sequence length="226" mass="24257">MGGLEILATADGAMVNEVQIVPIDELWAQVAGMNWLTAIMAIAFGSVYLLYGWRIFKALAVIAFAMIGLYAGIMIGRELGSEMWGGVIGVAALGALSLPLMKYAISILGALAGAVLTGALWYAFDLPEMYLWAGALVGLVGGGMISFIVFKAAVMLFTSLGGSAILVMGLLALLNGYEVTTGHEEKLVYHYVHNVSWFLPAILLVPTIIGMFMQHRLIKKSPEWEI</sequence>
<evidence type="ECO:0008006" key="4">
    <source>
        <dbReference type="Google" id="ProtNLM"/>
    </source>
</evidence>
<feature type="transmembrane region" description="Helical" evidence="1">
    <location>
        <begin position="107"/>
        <end position="124"/>
    </location>
</feature>
<keyword evidence="1" id="KW-0472">Membrane</keyword>
<dbReference type="EMBL" id="CP019791">
    <property type="protein sequence ID" value="AQT70017.1"/>
    <property type="molecule type" value="Genomic_DNA"/>
</dbReference>